<evidence type="ECO:0000256" key="1">
    <source>
        <dbReference type="SAM" id="MobiDB-lite"/>
    </source>
</evidence>
<reference evidence="4 5" key="1">
    <citation type="submission" date="2016-11" db="EMBL/GenBank/DDBJ databases">
        <authorList>
            <person name="Varghese N."/>
            <person name="Submissions S."/>
        </authorList>
    </citation>
    <scope>NUCLEOTIDE SEQUENCE [LARGE SCALE GENOMIC DNA]</scope>
    <source>
        <strain evidence="4 5">DSM 29341</strain>
    </source>
</reference>
<dbReference type="SUPFAM" id="SSF46785">
    <property type="entry name" value="Winged helix' DNA-binding domain"/>
    <property type="match status" value="1"/>
</dbReference>
<dbReference type="InterPro" id="IPR036388">
    <property type="entry name" value="WH-like_DNA-bd_sf"/>
</dbReference>
<dbReference type="Gene3D" id="1.10.10.10">
    <property type="entry name" value="Winged helix-like DNA-binding domain superfamily/Winged helix DNA-binding domain"/>
    <property type="match status" value="1"/>
</dbReference>
<proteinExistence type="predicted"/>
<dbReference type="Proteomes" id="UP000325134">
    <property type="component" value="Unassembled WGS sequence"/>
</dbReference>
<protein>
    <submittedName>
        <fullName evidence="4">Replication initiation protein RepC</fullName>
    </submittedName>
</protein>
<feature type="region of interest" description="Disordered" evidence="1">
    <location>
        <begin position="215"/>
        <end position="257"/>
    </location>
</feature>
<sequence length="371" mass="40441">MNAAPEIAHIDKWELLRDLCTARQAFGVTDRDLAVLNALVSFHPNSALSDNDNLIVFPSNAALSERAHGMAESTLRRHLAALVRAGLILRHDSPNGKRYARRGVDGEIARAFGFDLRPLLLQAADIRQAAQQARADQARLAMAREKISLMKRDALKLALYGQENALPGDWEALLADLMAVHKQMRRKLSLDEVQALEPQLEDILREINRALAFESEEMSGTDADSGRQYQNSNSENLESELCHENGEGGGISAPPEQDRELPRIPLALVVKACPDILPYCDGELRDWRDLITAAGFVRGMMGISPSAWEEAKDLMGPETAAVTVACILQRFTEINSPGGYLRALAAKSAVGAFSPGPMVMALLNGTTRAAA</sequence>
<feature type="domain" description="Plasmid replication protein C N-terminal" evidence="2">
    <location>
        <begin position="9"/>
        <end position="158"/>
    </location>
</feature>
<evidence type="ECO:0000313" key="4">
    <source>
        <dbReference type="EMBL" id="SHF39107.1"/>
    </source>
</evidence>
<gene>
    <name evidence="4" type="ORF">SAMN05444279_1355</name>
</gene>
<name>A0A1M5B9V1_9RHOB</name>
<feature type="compositionally biased region" description="Polar residues" evidence="1">
    <location>
        <begin position="227"/>
        <end position="236"/>
    </location>
</feature>
<dbReference type="EMBL" id="FQVK01000035">
    <property type="protein sequence ID" value="SHF39107.1"/>
    <property type="molecule type" value="Genomic_DNA"/>
</dbReference>
<dbReference type="InterPro" id="IPR005090">
    <property type="entry name" value="RepC_N"/>
</dbReference>
<dbReference type="InterPro" id="IPR047611">
    <property type="entry name" value="RepABC_RepC"/>
</dbReference>
<evidence type="ECO:0000259" key="3">
    <source>
        <dbReference type="Pfam" id="PF11800"/>
    </source>
</evidence>
<dbReference type="InterPro" id="IPR036390">
    <property type="entry name" value="WH_DNA-bd_sf"/>
</dbReference>
<dbReference type="InterPro" id="IPR021760">
    <property type="entry name" value="RepC_C"/>
</dbReference>
<accession>A0A1M5B9V1</accession>
<organism evidence="4 5">
    <name type="scientific">Ruegeria intermedia</name>
    <dbReference type="NCBI Taxonomy" id="996115"/>
    <lineage>
        <taxon>Bacteria</taxon>
        <taxon>Pseudomonadati</taxon>
        <taxon>Pseudomonadota</taxon>
        <taxon>Alphaproteobacteria</taxon>
        <taxon>Rhodobacterales</taxon>
        <taxon>Roseobacteraceae</taxon>
        <taxon>Ruegeria</taxon>
    </lineage>
</organism>
<evidence type="ECO:0000259" key="2">
    <source>
        <dbReference type="Pfam" id="PF03428"/>
    </source>
</evidence>
<feature type="domain" description="Plasmid replication protein C C-terminal" evidence="3">
    <location>
        <begin position="265"/>
        <end position="364"/>
    </location>
</feature>
<dbReference type="Pfam" id="PF11800">
    <property type="entry name" value="RP-C_C"/>
    <property type="match status" value="1"/>
</dbReference>
<dbReference type="Pfam" id="PF03428">
    <property type="entry name" value="RP-C"/>
    <property type="match status" value="1"/>
</dbReference>
<dbReference type="AlphaFoldDB" id="A0A1M5B9V1"/>
<evidence type="ECO:0000313" key="5">
    <source>
        <dbReference type="Proteomes" id="UP000325134"/>
    </source>
</evidence>
<dbReference type="NCBIfam" id="NF040974">
    <property type="entry name" value="RepABC_RepC"/>
    <property type="match status" value="1"/>
</dbReference>
<dbReference type="NCBIfam" id="NF010396">
    <property type="entry name" value="PRK13824.1"/>
    <property type="match status" value="1"/>
</dbReference>
<keyword evidence="5" id="KW-1185">Reference proteome</keyword>